<name>A0ACB9PD24_BAUVA</name>
<reference evidence="1 2" key="1">
    <citation type="journal article" date="2022" name="DNA Res.">
        <title>Chromosomal-level genome assembly of the orchid tree Bauhinia variegata (Leguminosae; Cercidoideae) supports the allotetraploid origin hypothesis of Bauhinia.</title>
        <authorList>
            <person name="Zhong Y."/>
            <person name="Chen Y."/>
            <person name="Zheng D."/>
            <person name="Pang J."/>
            <person name="Liu Y."/>
            <person name="Luo S."/>
            <person name="Meng S."/>
            <person name="Qian L."/>
            <person name="Wei D."/>
            <person name="Dai S."/>
            <person name="Zhou R."/>
        </authorList>
    </citation>
    <scope>NUCLEOTIDE SEQUENCE [LARGE SCALE GENOMIC DNA]</scope>
    <source>
        <strain evidence="1">BV-YZ2020</strain>
    </source>
</reference>
<accession>A0ACB9PD24</accession>
<dbReference type="EMBL" id="CM039430">
    <property type="protein sequence ID" value="KAI4345346.1"/>
    <property type="molecule type" value="Genomic_DNA"/>
</dbReference>
<sequence>MSAKTDSTSAVEPQSNKVSGVMASPAPNSGQKLSNFATKSGFVIPKNKLSGSLVPIFRGAKKDGVGGGTTESNSKQMQRKTKWGPDLTQDVAVRKGRALALQIRVDQITQQLKSGKLSTGNTQDSPLVDENPDPRCSIPQIDIKKSESLQLEMREAIGEILKLDPSYQPPPGFKPLLKEASVPLPVKEYPGYNFICLIYGPEGDNQKRLEKETGARVQVQGTKADTGEKVEIKPGNSLQCTYENMHVLVSADTFEKVDAAVSIIELLLTSVTGNLAAASTPHTSVSGGNADVLSQNQVGMPSNAISVATENQAMQPVAGATQMPGHQLQYSGPWFSTAPSHTPVFASSGNIAHPNPSSLTRPLHFAQQTMNTPNVTLNFGARPAPVVGFNPIIPNRPIVSPQAQPPRQILQHSQLTPLGHIGPPIHPSIVSVQASSAETTASLPFPVTVSQPAAIGQLQTQVPISPSSIPDRPLTSLGVSSGQGGASVGGTISFSVSNMGPMAPAVTPPPRPVSLHPQPDMAFKPPPSNISLTPFPPHQSGIPPGPMQPVPATNTNSSIHSLSGSSSFPSPGLSTSLPIPSSASGLTPYHTPVRPPVLTASGSGNFTFQLQQPNTNFQGVSRPNSQAAPQGGIQQQLSGPRPPSLPFAVPERPVNQIFPRQQVLNPVDQPHAHASSFPFGGRPGAISTPPMHTAFPYAGQPAPRSRNFMPAPQMPNLPSPQFPRAGSIHVRQNYPPHKLLPDITLPSNQKFGNNQPMAPGKPAYPADQIYDPFSPTSIQPPQHKSGPMK</sequence>
<comment type="caution">
    <text evidence="1">The sequence shown here is derived from an EMBL/GenBank/DDBJ whole genome shotgun (WGS) entry which is preliminary data.</text>
</comment>
<keyword evidence="2" id="KW-1185">Reference proteome</keyword>
<proteinExistence type="predicted"/>
<evidence type="ECO:0000313" key="1">
    <source>
        <dbReference type="EMBL" id="KAI4345346.1"/>
    </source>
</evidence>
<protein>
    <submittedName>
        <fullName evidence="1">Uncharacterized protein</fullName>
    </submittedName>
</protein>
<organism evidence="1 2">
    <name type="scientific">Bauhinia variegata</name>
    <name type="common">Purple orchid tree</name>
    <name type="synonym">Phanera variegata</name>
    <dbReference type="NCBI Taxonomy" id="167791"/>
    <lineage>
        <taxon>Eukaryota</taxon>
        <taxon>Viridiplantae</taxon>
        <taxon>Streptophyta</taxon>
        <taxon>Embryophyta</taxon>
        <taxon>Tracheophyta</taxon>
        <taxon>Spermatophyta</taxon>
        <taxon>Magnoliopsida</taxon>
        <taxon>eudicotyledons</taxon>
        <taxon>Gunneridae</taxon>
        <taxon>Pentapetalae</taxon>
        <taxon>rosids</taxon>
        <taxon>fabids</taxon>
        <taxon>Fabales</taxon>
        <taxon>Fabaceae</taxon>
        <taxon>Cercidoideae</taxon>
        <taxon>Cercideae</taxon>
        <taxon>Bauhiniinae</taxon>
        <taxon>Bauhinia</taxon>
    </lineage>
</organism>
<dbReference type="Proteomes" id="UP000828941">
    <property type="component" value="Chromosome 5"/>
</dbReference>
<gene>
    <name evidence="1" type="ORF">L6164_012478</name>
</gene>
<evidence type="ECO:0000313" key="2">
    <source>
        <dbReference type="Proteomes" id="UP000828941"/>
    </source>
</evidence>